<dbReference type="PANTHER" id="PTHR48106">
    <property type="entry name" value="QUINONE OXIDOREDUCTASE PIG3-RELATED"/>
    <property type="match status" value="1"/>
</dbReference>
<dbReference type="InterPro" id="IPR020843">
    <property type="entry name" value="ER"/>
</dbReference>
<dbReference type="PANTHER" id="PTHR48106:SF13">
    <property type="entry name" value="QUINONE OXIDOREDUCTASE-RELATED"/>
    <property type="match status" value="1"/>
</dbReference>
<dbReference type="EMBL" id="CP042906">
    <property type="protein sequence ID" value="QEX16620.1"/>
    <property type="molecule type" value="Genomic_DNA"/>
</dbReference>
<proteinExistence type="predicted"/>
<gene>
    <name evidence="4" type="ORF">FRZ44_19150</name>
</gene>
<dbReference type="InterPro" id="IPR013149">
    <property type="entry name" value="ADH-like_C"/>
</dbReference>
<dbReference type="GO" id="GO:0005829">
    <property type="term" value="C:cytosol"/>
    <property type="evidence" value="ECO:0007669"/>
    <property type="project" value="TreeGrafter"/>
</dbReference>
<dbReference type="GO" id="GO:0035925">
    <property type="term" value="F:mRNA 3'-UTR AU-rich region binding"/>
    <property type="evidence" value="ECO:0007669"/>
    <property type="project" value="TreeGrafter"/>
</dbReference>
<evidence type="ECO:0000256" key="1">
    <source>
        <dbReference type="ARBA" id="ARBA00022857"/>
    </source>
</evidence>
<dbReference type="CDD" id="cd05286">
    <property type="entry name" value="QOR2"/>
    <property type="match status" value="1"/>
</dbReference>
<reference evidence="4 5" key="1">
    <citation type="submission" date="2019-08" db="EMBL/GenBank/DDBJ databases">
        <title>Hyperibacter terrae gen. nov., sp. nov. and Hyperibacter viscosus sp. nov., two new members in the family Rhodospirillaceae isolated from the rhizosphere of Hypericum perforatum.</title>
        <authorList>
            <person name="Noviana Z."/>
        </authorList>
    </citation>
    <scope>NUCLEOTIDE SEQUENCE [LARGE SCALE GENOMIC DNA]</scope>
    <source>
        <strain evidence="4 5">R5913</strain>
    </source>
</reference>
<evidence type="ECO:0000256" key="2">
    <source>
        <dbReference type="ARBA" id="ARBA00023002"/>
    </source>
</evidence>
<dbReference type="SUPFAM" id="SSF50129">
    <property type="entry name" value="GroES-like"/>
    <property type="match status" value="1"/>
</dbReference>
<dbReference type="KEGG" id="htq:FRZ44_19150"/>
<dbReference type="InterPro" id="IPR013154">
    <property type="entry name" value="ADH-like_N"/>
</dbReference>
<dbReference type="InterPro" id="IPR011032">
    <property type="entry name" value="GroES-like_sf"/>
</dbReference>
<organism evidence="4 5">
    <name type="scientific">Hypericibacter terrae</name>
    <dbReference type="NCBI Taxonomy" id="2602015"/>
    <lineage>
        <taxon>Bacteria</taxon>
        <taxon>Pseudomonadati</taxon>
        <taxon>Pseudomonadota</taxon>
        <taxon>Alphaproteobacteria</taxon>
        <taxon>Rhodospirillales</taxon>
        <taxon>Dongiaceae</taxon>
        <taxon>Hypericibacter</taxon>
    </lineage>
</organism>
<evidence type="ECO:0000313" key="5">
    <source>
        <dbReference type="Proteomes" id="UP000326202"/>
    </source>
</evidence>
<dbReference type="SMART" id="SM00829">
    <property type="entry name" value="PKS_ER"/>
    <property type="match status" value="1"/>
</dbReference>
<dbReference type="SUPFAM" id="SSF51735">
    <property type="entry name" value="NAD(P)-binding Rossmann-fold domains"/>
    <property type="match status" value="1"/>
</dbReference>
<keyword evidence="2" id="KW-0560">Oxidoreductase</keyword>
<dbReference type="NCBIfam" id="NF008024">
    <property type="entry name" value="PRK10754.1"/>
    <property type="match status" value="1"/>
</dbReference>
<dbReference type="Proteomes" id="UP000326202">
    <property type="component" value="Chromosome"/>
</dbReference>
<dbReference type="Pfam" id="PF08240">
    <property type="entry name" value="ADH_N"/>
    <property type="match status" value="1"/>
</dbReference>
<dbReference type="Gene3D" id="3.40.50.720">
    <property type="entry name" value="NAD(P)-binding Rossmann-like Domain"/>
    <property type="match status" value="1"/>
</dbReference>
<dbReference type="GO" id="GO:0003960">
    <property type="term" value="F:quinone reductase (NADPH) activity"/>
    <property type="evidence" value="ECO:0007669"/>
    <property type="project" value="InterPro"/>
</dbReference>
<feature type="domain" description="Enoyl reductase (ER)" evidence="3">
    <location>
        <begin position="11"/>
        <end position="323"/>
    </location>
</feature>
<dbReference type="RefSeq" id="WP_151176957.1">
    <property type="nucleotide sequence ID" value="NZ_CP042906.1"/>
</dbReference>
<keyword evidence="1" id="KW-0521">NADP</keyword>
<dbReference type="FunFam" id="3.40.50.720:FF:000053">
    <property type="entry name" value="Quinone oxidoreductase 1"/>
    <property type="match status" value="1"/>
</dbReference>
<dbReference type="Pfam" id="PF00107">
    <property type="entry name" value="ADH_zinc_N"/>
    <property type="match status" value="1"/>
</dbReference>
<protein>
    <submittedName>
        <fullName evidence="4">Quinone oxidoreductase</fullName>
    </submittedName>
</protein>
<keyword evidence="5" id="KW-1185">Reference proteome</keyword>
<dbReference type="AlphaFoldDB" id="A0A5J6MK13"/>
<dbReference type="InterPro" id="IPR036291">
    <property type="entry name" value="NAD(P)-bd_dom_sf"/>
</dbReference>
<dbReference type="Gene3D" id="3.90.180.10">
    <property type="entry name" value="Medium-chain alcohol dehydrogenases, catalytic domain"/>
    <property type="match status" value="1"/>
</dbReference>
<dbReference type="OrthoDB" id="9805883at2"/>
<accession>A0A5J6MK13</accession>
<evidence type="ECO:0000259" key="3">
    <source>
        <dbReference type="SMART" id="SM00829"/>
    </source>
</evidence>
<dbReference type="InterPro" id="IPR047618">
    <property type="entry name" value="QOR-like"/>
</dbReference>
<name>A0A5J6MK13_9PROT</name>
<sequence>MSMAVVATKPGGPNVLEWREVATGRPGPDEVLLKQTAVGVNFIDTYFRTGLYPWPQGEPLIPGGEAAGVIEEVGKDVKELAVGDRVAYTTPLGAYRESRVMKAERLVKLPPGVSDEVAAAIMLKGLTAHYLLHRTFRVHSGQHVLFHAAAGGVGLIAGQWLAGLGAIAIGTVGSADKAALARRHGYAHVINYKTEDFAKRVAEITEGRGVHVVYDSVGKDTYRESLKCLRRLGHFVSFGQSSGMITDFKLSDLASHGSLTATRPVLFDYIATHDELEQAADALFAEIVSGRVMVQVHQTFPLRDAAEAHRQLESRSTVGSSVLLP</sequence>
<evidence type="ECO:0000313" key="4">
    <source>
        <dbReference type="EMBL" id="QEX16620.1"/>
    </source>
</evidence>
<dbReference type="GO" id="GO:0070402">
    <property type="term" value="F:NADPH binding"/>
    <property type="evidence" value="ECO:0007669"/>
    <property type="project" value="TreeGrafter"/>
</dbReference>